<dbReference type="AlphaFoldDB" id="A0A444I2I4"/>
<dbReference type="Proteomes" id="UP000283817">
    <property type="component" value="Unassembled WGS sequence"/>
</dbReference>
<evidence type="ECO:0000313" key="1">
    <source>
        <dbReference type="EMBL" id="RWX31547.1"/>
    </source>
</evidence>
<protein>
    <submittedName>
        <fullName evidence="1">Uncharacterized protein</fullName>
    </submittedName>
</protein>
<organism evidence="1 2">
    <name type="scientific">Rhizobium leguminosarum</name>
    <dbReference type="NCBI Taxonomy" id="384"/>
    <lineage>
        <taxon>Bacteria</taxon>
        <taxon>Pseudomonadati</taxon>
        <taxon>Pseudomonadota</taxon>
        <taxon>Alphaproteobacteria</taxon>
        <taxon>Hyphomicrobiales</taxon>
        <taxon>Rhizobiaceae</taxon>
        <taxon>Rhizobium/Agrobacterium group</taxon>
        <taxon>Rhizobium</taxon>
    </lineage>
</organism>
<accession>A0A444I2I4</accession>
<sequence>MLTHRQSALQVVALRPAAPGLAGRREMEAIAPFFHAFAEAIRVGWILPQMGEFAVLAGIEEVFCSLGGVY</sequence>
<gene>
    <name evidence="1" type="ORF">EHI47_12455</name>
</gene>
<comment type="caution">
    <text evidence="1">The sequence shown here is derived from an EMBL/GenBank/DDBJ whole genome shotgun (WGS) entry which is preliminary data.</text>
</comment>
<evidence type="ECO:0000313" key="2">
    <source>
        <dbReference type="Proteomes" id="UP000283817"/>
    </source>
</evidence>
<dbReference type="EMBL" id="SBHX01000029">
    <property type="protein sequence ID" value="RWX31547.1"/>
    <property type="molecule type" value="Genomic_DNA"/>
</dbReference>
<reference evidence="1 2" key="1">
    <citation type="submission" date="2019-01" db="EMBL/GenBank/DDBJ databases">
        <title>RHIZO-ID as a novel technology for direct rhizobia identification.</title>
        <authorList>
            <person name="De Meyer S.E."/>
        </authorList>
    </citation>
    <scope>NUCLEOTIDE SEQUENCE [LARGE SCALE GENOMIC DNA]</scope>
    <source>
        <strain evidence="1 2">WSM448</strain>
    </source>
</reference>
<name>A0A444I2I4_RHILE</name>
<proteinExistence type="predicted"/>